<evidence type="ECO:0000256" key="1">
    <source>
        <dbReference type="SAM" id="MobiDB-lite"/>
    </source>
</evidence>
<dbReference type="AlphaFoldDB" id="A0A1I0XME2"/>
<reference evidence="2 3" key="1">
    <citation type="submission" date="2016-10" db="EMBL/GenBank/DDBJ databases">
        <authorList>
            <person name="de Groot N.N."/>
        </authorList>
    </citation>
    <scope>NUCLEOTIDE SEQUENCE [LARGE SCALE GENOMIC DNA]</scope>
    <source>
        <strain evidence="2 3">CGMCC 1.3702</strain>
    </source>
</reference>
<organism evidence="2 3">
    <name type="scientific">Lentibacillus halodurans</name>
    <dbReference type="NCBI Taxonomy" id="237679"/>
    <lineage>
        <taxon>Bacteria</taxon>
        <taxon>Bacillati</taxon>
        <taxon>Bacillota</taxon>
        <taxon>Bacilli</taxon>
        <taxon>Bacillales</taxon>
        <taxon>Bacillaceae</taxon>
        <taxon>Lentibacillus</taxon>
    </lineage>
</organism>
<dbReference type="Proteomes" id="UP000198642">
    <property type="component" value="Unassembled WGS sequence"/>
</dbReference>
<proteinExistence type="predicted"/>
<name>A0A1I0XME2_9BACI</name>
<evidence type="ECO:0000313" key="2">
    <source>
        <dbReference type="EMBL" id="SFB01358.1"/>
    </source>
</evidence>
<keyword evidence="3" id="KW-1185">Reference proteome</keyword>
<evidence type="ECO:0000313" key="3">
    <source>
        <dbReference type="Proteomes" id="UP000198642"/>
    </source>
</evidence>
<feature type="compositionally biased region" description="Basic and acidic residues" evidence="1">
    <location>
        <begin position="1"/>
        <end position="21"/>
    </location>
</feature>
<sequence>MELANQRKQDKSSIEIDKRLEEEDPFGLDEDMEIVLFKCLDCNGTDEVPEYIIGEFSVDKSKGGEVELHCPHCNGTMIRARNIPSD</sequence>
<feature type="region of interest" description="Disordered" evidence="1">
    <location>
        <begin position="1"/>
        <end position="23"/>
    </location>
</feature>
<dbReference type="OrthoDB" id="2897530at2"/>
<accession>A0A1I0XME2</accession>
<gene>
    <name evidence="2" type="ORF">SAMN04488072_105135</name>
</gene>
<protein>
    <submittedName>
        <fullName evidence="2">Uncharacterized protein</fullName>
    </submittedName>
</protein>
<dbReference type="EMBL" id="FOJW01000005">
    <property type="protein sequence ID" value="SFB01358.1"/>
    <property type="molecule type" value="Genomic_DNA"/>
</dbReference>